<comment type="function">
    <text evidence="1">Involved in an early step of the mitochondrial complex IV assembly process.</text>
</comment>
<name>A0A087TII0_STEMI</name>
<dbReference type="GO" id="GO:0033617">
    <property type="term" value="P:mitochondrial respiratory chain complex IV assembly"/>
    <property type="evidence" value="ECO:0007669"/>
    <property type="project" value="TreeGrafter"/>
</dbReference>
<dbReference type="PANTHER" id="PTHR28627">
    <property type="entry name" value="CYTOCHROME C OXIDASE ASSEMBLY FACTOR 5"/>
    <property type="match status" value="1"/>
</dbReference>
<dbReference type="OrthoDB" id="282149at2759"/>
<organism evidence="5 6">
    <name type="scientific">Stegodyphus mimosarum</name>
    <name type="common">African social velvet spider</name>
    <dbReference type="NCBI Taxonomy" id="407821"/>
    <lineage>
        <taxon>Eukaryota</taxon>
        <taxon>Metazoa</taxon>
        <taxon>Ecdysozoa</taxon>
        <taxon>Arthropoda</taxon>
        <taxon>Chelicerata</taxon>
        <taxon>Arachnida</taxon>
        <taxon>Araneae</taxon>
        <taxon>Araneomorphae</taxon>
        <taxon>Entelegynae</taxon>
        <taxon>Eresoidea</taxon>
        <taxon>Eresidae</taxon>
        <taxon>Stegodyphus</taxon>
    </lineage>
</organism>
<dbReference type="InterPro" id="IPR018793">
    <property type="entry name" value="Cyt_c_oxidase_assmbl_Pet191"/>
</dbReference>
<evidence type="ECO:0000256" key="1">
    <source>
        <dbReference type="ARBA" id="ARBA00003186"/>
    </source>
</evidence>
<evidence type="ECO:0000256" key="3">
    <source>
        <dbReference type="ARBA" id="ARBA00021904"/>
    </source>
</evidence>
<dbReference type="Proteomes" id="UP000054359">
    <property type="component" value="Unassembled WGS sequence"/>
</dbReference>
<sequence>MNIQEVLITATDEEELAKKRRPCSGVKERLVRCLMATDCVRIEKQTPRQCLKSNHPSIPEECYSMRTLYFECKRSLLDNRQRFR</sequence>
<reference evidence="5 6" key="1">
    <citation type="submission" date="2013-11" db="EMBL/GenBank/DDBJ databases">
        <title>Genome sequencing of Stegodyphus mimosarum.</title>
        <authorList>
            <person name="Bechsgaard J."/>
        </authorList>
    </citation>
    <scope>NUCLEOTIDE SEQUENCE [LARGE SCALE GENOMIC DNA]</scope>
</reference>
<dbReference type="PANTHER" id="PTHR28627:SF1">
    <property type="entry name" value="CYTOCHROME C OXIDASE ASSEMBLY FACTOR 5"/>
    <property type="match status" value="1"/>
</dbReference>
<feature type="non-terminal residue" evidence="5">
    <location>
        <position position="84"/>
    </location>
</feature>
<gene>
    <name evidence="5" type="ORF">X975_26118</name>
</gene>
<keyword evidence="6" id="KW-1185">Reference proteome</keyword>
<evidence type="ECO:0000256" key="2">
    <source>
        <dbReference type="ARBA" id="ARBA00007785"/>
    </source>
</evidence>
<dbReference type="OMA" id="KKTPKEC"/>
<dbReference type="EMBL" id="KK115358">
    <property type="protein sequence ID" value="KFM64919.1"/>
    <property type="molecule type" value="Genomic_DNA"/>
</dbReference>
<evidence type="ECO:0000313" key="6">
    <source>
        <dbReference type="Proteomes" id="UP000054359"/>
    </source>
</evidence>
<protein>
    <recommendedName>
        <fullName evidence="3">Cytochrome c oxidase assembly factor 5</fullName>
    </recommendedName>
</protein>
<evidence type="ECO:0000313" key="5">
    <source>
        <dbReference type="EMBL" id="KFM64919.1"/>
    </source>
</evidence>
<evidence type="ECO:0000256" key="4">
    <source>
        <dbReference type="ARBA" id="ARBA00023157"/>
    </source>
</evidence>
<dbReference type="AlphaFoldDB" id="A0A087TII0"/>
<accession>A0A087TII0</accession>
<comment type="similarity">
    <text evidence="2">Belongs to the PET191 family.</text>
</comment>
<dbReference type="GO" id="GO:0005739">
    <property type="term" value="C:mitochondrion"/>
    <property type="evidence" value="ECO:0007669"/>
    <property type="project" value="TreeGrafter"/>
</dbReference>
<keyword evidence="4" id="KW-1015">Disulfide bond</keyword>
<dbReference type="Pfam" id="PF10203">
    <property type="entry name" value="Pet191_N"/>
    <property type="match status" value="1"/>
</dbReference>
<dbReference type="STRING" id="407821.A0A087TII0"/>
<proteinExistence type="inferred from homology"/>